<reference evidence="1" key="1">
    <citation type="submission" date="2022-07" db="EMBL/GenBank/DDBJ databases">
        <authorList>
            <person name="Trinca V."/>
            <person name="Uliana J.V.C."/>
            <person name="Torres T.T."/>
            <person name="Ward R.J."/>
            <person name="Monesi N."/>
        </authorList>
    </citation>
    <scope>NUCLEOTIDE SEQUENCE</scope>
    <source>
        <strain evidence="1">HSMRA1968</strain>
        <tissue evidence="1">Whole embryos</tissue>
    </source>
</reference>
<dbReference type="Proteomes" id="UP001151699">
    <property type="component" value="Chromosome C"/>
</dbReference>
<keyword evidence="2" id="KW-1185">Reference proteome</keyword>
<sequence length="143" mass="16354">MFKIAIIRTNFLKSEYFAINFPTTSPAIIMRVANTFCLSSRTVSEQSLLLVKLVHSTQCFLSPSPRRHMFERDTQLVLSIFLSLWTIESNILLKEIHFLYSPANIGISMGFSLSLDLSELLRAINMINGIILRECRGVSDFEY</sequence>
<evidence type="ECO:0000313" key="1">
    <source>
        <dbReference type="EMBL" id="KAJ6635051.1"/>
    </source>
</evidence>
<dbReference type="EMBL" id="WJQU01000004">
    <property type="protein sequence ID" value="KAJ6635051.1"/>
    <property type="molecule type" value="Genomic_DNA"/>
</dbReference>
<comment type="caution">
    <text evidence="1">The sequence shown here is derived from an EMBL/GenBank/DDBJ whole genome shotgun (WGS) entry which is preliminary data.</text>
</comment>
<gene>
    <name evidence="1" type="ORF">Bhyg_13634</name>
</gene>
<accession>A0A9Q0RWI5</accession>
<evidence type="ECO:0000313" key="2">
    <source>
        <dbReference type="Proteomes" id="UP001151699"/>
    </source>
</evidence>
<protein>
    <submittedName>
        <fullName evidence="1">Uncharacterized protein</fullName>
    </submittedName>
</protein>
<proteinExistence type="predicted"/>
<name>A0A9Q0RWI5_9DIPT</name>
<dbReference type="AlphaFoldDB" id="A0A9Q0RWI5"/>
<organism evidence="1 2">
    <name type="scientific">Pseudolycoriella hygida</name>
    <dbReference type="NCBI Taxonomy" id="35572"/>
    <lineage>
        <taxon>Eukaryota</taxon>
        <taxon>Metazoa</taxon>
        <taxon>Ecdysozoa</taxon>
        <taxon>Arthropoda</taxon>
        <taxon>Hexapoda</taxon>
        <taxon>Insecta</taxon>
        <taxon>Pterygota</taxon>
        <taxon>Neoptera</taxon>
        <taxon>Endopterygota</taxon>
        <taxon>Diptera</taxon>
        <taxon>Nematocera</taxon>
        <taxon>Sciaroidea</taxon>
        <taxon>Sciaridae</taxon>
        <taxon>Pseudolycoriella</taxon>
    </lineage>
</organism>